<keyword evidence="2" id="KW-1185">Reference proteome</keyword>
<dbReference type="Proteomes" id="UP000552683">
    <property type="component" value="Unassembled WGS sequence"/>
</dbReference>
<evidence type="ECO:0000313" key="1">
    <source>
        <dbReference type="EMBL" id="MBC2883585.1"/>
    </source>
</evidence>
<protein>
    <submittedName>
        <fullName evidence="1">Uncharacterized protein</fullName>
    </submittedName>
</protein>
<reference evidence="1 2" key="1">
    <citation type="submission" date="2020-08" db="EMBL/GenBank/DDBJ databases">
        <title>Complete genome and description of Campylobacter massiliensis Marseille-Q3452 sp. nov.</title>
        <authorList>
            <person name="Antezack A."/>
        </authorList>
    </citation>
    <scope>NUCLEOTIDE SEQUENCE [LARGE SCALE GENOMIC DNA]</scope>
    <source>
        <strain evidence="1 2">Marseille-Q3452</strain>
    </source>
</reference>
<gene>
    <name evidence="1" type="ORF">H7R39_10040</name>
</gene>
<comment type="caution">
    <text evidence="1">The sequence shown here is derived from an EMBL/GenBank/DDBJ whole genome shotgun (WGS) entry which is preliminary data.</text>
</comment>
<dbReference type="AlphaFoldDB" id="A0A842JAM5"/>
<evidence type="ECO:0000313" key="2">
    <source>
        <dbReference type="Proteomes" id="UP000552683"/>
    </source>
</evidence>
<name>A0A842JAM5_9BACT</name>
<proteinExistence type="predicted"/>
<dbReference type="RefSeq" id="WP_185899090.1">
    <property type="nucleotide sequence ID" value="NZ_JACLZK010000002.1"/>
</dbReference>
<organism evidence="1 2">
    <name type="scientific">Campylobacter massiliensis</name>
    <dbReference type="NCBI Taxonomy" id="2762557"/>
    <lineage>
        <taxon>Bacteria</taxon>
        <taxon>Pseudomonadati</taxon>
        <taxon>Campylobacterota</taxon>
        <taxon>Epsilonproteobacteria</taxon>
        <taxon>Campylobacterales</taxon>
        <taxon>Campylobacteraceae</taxon>
        <taxon>Campylobacter</taxon>
    </lineage>
</organism>
<dbReference type="EMBL" id="JACLZK010000002">
    <property type="protein sequence ID" value="MBC2883585.1"/>
    <property type="molecule type" value="Genomic_DNA"/>
</dbReference>
<sequence>MEKKIKIGKYELTQEEMREVLMLYPRPSREGMTPEEEDKYLEAYLDAQKEQDEEALKKYQEYLQIREDMSNGTGIEPMEFQVDWTMLKRTLNEKTYDQIFNEWMNTDVPYYRMMIIHRWCRHLELMGYSQESLNVTATELLTAAQIQENVEFKVFSTPIAKQMRDAGSTDLEILKAAEINLYQGYIETLRTMKMGKDRIYPYSRQLLEEKVFIM</sequence>
<accession>A0A842JAM5</accession>